<comment type="similarity">
    <text evidence="3">Belongs to the binding-protein-dependent transport system permease family. HisMQ subfamily.</text>
</comment>
<keyword evidence="9 10" id="KW-0472">Membrane</keyword>
<feature type="transmembrane region" description="Helical" evidence="10">
    <location>
        <begin position="54"/>
        <end position="77"/>
    </location>
</feature>
<dbReference type="InterPro" id="IPR035906">
    <property type="entry name" value="MetI-like_sf"/>
</dbReference>
<dbReference type="InterPro" id="IPR010065">
    <property type="entry name" value="AA_ABC_transptr_permease_3TM"/>
</dbReference>
<evidence type="ECO:0000256" key="10">
    <source>
        <dbReference type="RuleBase" id="RU363032"/>
    </source>
</evidence>
<comment type="function">
    <text evidence="1">Part of the binding-protein-dependent transport system for glutamine; probably responsible for the translocation of the substrate across the membrane.</text>
</comment>
<keyword evidence="7" id="KW-0029">Amino-acid transport</keyword>
<feature type="transmembrane region" description="Helical" evidence="10">
    <location>
        <begin position="83"/>
        <end position="104"/>
    </location>
</feature>
<keyword evidence="13" id="KW-1185">Reference proteome</keyword>
<dbReference type="InterPro" id="IPR000515">
    <property type="entry name" value="MetI-like"/>
</dbReference>
<dbReference type="PROSITE" id="PS50928">
    <property type="entry name" value="ABC_TM1"/>
    <property type="match status" value="1"/>
</dbReference>
<accession>A0ABU8XCI7</accession>
<dbReference type="EMBL" id="JBBKZS010000011">
    <property type="protein sequence ID" value="MEJ8857552.1"/>
    <property type="molecule type" value="Genomic_DNA"/>
</dbReference>
<sequence>MNNWQRMVWDQRELFLQGFSVTLQVCGVAFVCALAGGLLLALLRVRVALLRPLVIFLIEFFRATPVLVQLLWVNYVWPELFGWPNTFFTAACVALALQSSGYLAETFRGALEAIPRGQFEAAGSLGLSRTRTFLRIVLPQMLLDAAPSIGNQFTVIVKSSALVSVIAVPDLMFESQKLVNRWYEPIEILTATAAIYIGFIFLMSWGLARVAGALRRRFGLAMNN</sequence>
<dbReference type="PANTHER" id="PTHR30614:SF20">
    <property type="entry name" value="GLUTAMINE TRANSPORT SYSTEM PERMEASE PROTEIN GLNP"/>
    <property type="match status" value="1"/>
</dbReference>
<feature type="domain" description="ABC transmembrane type-1" evidence="11">
    <location>
        <begin position="19"/>
        <end position="207"/>
    </location>
</feature>
<evidence type="ECO:0000256" key="5">
    <source>
        <dbReference type="ARBA" id="ARBA00022475"/>
    </source>
</evidence>
<reference evidence="12 13" key="1">
    <citation type="submission" date="2024-03" db="EMBL/GenBank/DDBJ databases">
        <title>Novel species of the genus Variovorax.</title>
        <authorList>
            <person name="Liu Q."/>
            <person name="Xin Y.-H."/>
        </authorList>
    </citation>
    <scope>NUCLEOTIDE SEQUENCE [LARGE SCALE GENOMIC DNA]</scope>
    <source>
        <strain evidence="12 13">KACC 18901</strain>
    </source>
</reference>
<evidence type="ECO:0000313" key="12">
    <source>
        <dbReference type="EMBL" id="MEJ8857552.1"/>
    </source>
</evidence>
<evidence type="ECO:0000256" key="2">
    <source>
        <dbReference type="ARBA" id="ARBA00004429"/>
    </source>
</evidence>
<keyword evidence="6 10" id="KW-0812">Transmembrane</keyword>
<feature type="transmembrane region" description="Helical" evidence="10">
    <location>
        <begin position="149"/>
        <end position="168"/>
    </location>
</feature>
<protein>
    <submittedName>
        <fullName evidence="12">Amino acid ABC transporter permease</fullName>
    </submittedName>
</protein>
<name>A0ABU8XCI7_9BURK</name>
<dbReference type="InterPro" id="IPR043429">
    <property type="entry name" value="ArtM/GltK/GlnP/TcyL/YhdX-like"/>
</dbReference>
<organism evidence="12 13">
    <name type="scientific">Variovorax robiniae</name>
    <dbReference type="NCBI Taxonomy" id="1836199"/>
    <lineage>
        <taxon>Bacteria</taxon>
        <taxon>Pseudomonadati</taxon>
        <taxon>Pseudomonadota</taxon>
        <taxon>Betaproteobacteria</taxon>
        <taxon>Burkholderiales</taxon>
        <taxon>Comamonadaceae</taxon>
        <taxon>Variovorax</taxon>
    </lineage>
</organism>
<dbReference type="PANTHER" id="PTHR30614">
    <property type="entry name" value="MEMBRANE COMPONENT OF AMINO ACID ABC TRANSPORTER"/>
    <property type="match status" value="1"/>
</dbReference>
<comment type="subcellular location">
    <subcellularLocation>
        <location evidence="2">Cell inner membrane</location>
        <topology evidence="2">Multi-pass membrane protein</topology>
    </subcellularLocation>
    <subcellularLocation>
        <location evidence="10">Cell membrane</location>
        <topology evidence="10">Multi-pass membrane protein</topology>
    </subcellularLocation>
</comment>
<evidence type="ECO:0000259" key="11">
    <source>
        <dbReference type="PROSITE" id="PS50928"/>
    </source>
</evidence>
<feature type="transmembrane region" description="Helical" evidence="10">
    <location>
        <begin position="20"/>
        <end position="42"/>
    </location>
</feature>
<evidence type="ECO:0000256" key="8">
    <source>
        <dbReference type="ARBA" id="ARBA00022989"/>
    </source>
</evidence>
<keyword evidence="4 10" id="KW-0813">Transport</keyword>
<proteinExistence type="inferred from homology"/>
<dbReference type="SUPFAM" id="SSF161098">
    <property type="entry name" value="MetI-like"/>
    <property type="match status" value="1"/>
</dbReference>
<evidence type="ECO:0000256" key="3">
    <source>
        <dbReference type="ARBA" id="ARBA00010072"/>
    </source>
</evidence>
<dbReference type="Gene3D" id="1.10.3720.10">
    <property type="entry name" value="MetI-like"/>
    <property type="match status" value="1"/>
</dbReference>
<comment type="caution">
    <text evidence="12">The sequence shown here is derived from an EMBL/GenBank/DDBJ whole genome shotgun (WGS) entry which is preliminary data.</text>
</comment>
<dbReference type="CDD" id="cd06261">
    <property type="entry name" value="TM_PBP2"/>
    <property type="match status" value="1"/>
</dbReference>
<dbReference type="Proteomes" id="UP001367030">
    <property type="component" value="Unassembled WGS sequence"/>
</dbReference>
<evidence type="ECO:0000256" key="1">
    <source>
        <dbReference type="ARBA" id="ARBA00003159"/>
    </source>
</evidence>
<evidence type="ECO:0000313" key="13">
    <source>
        <dbReference type="Proteomes" id="UP001367030"/>
    </source>
</evidence>
<gene>
    <name evidence="12" type="ORF">WKW79_23475</name>
</gene>
<dbReference type="Pfam" id="PF00528">
    <property type="entry name" value="BPD_transp_1"/>
    <property type="match status" value="1"/>
</dbReference>
<dbReference type="NCBIfam" id="TIGR01726">
    <property type="entry name" value="HEQRo_perm_3TM"/>
    <property type="match status" value="1"/>
</dbReference>
<keyword evidence="8 10" id="KW-1133">Transmembrane helix</keyword>
<evidence type="ECO:0000256" key="4">
    <source>
        <dbReference type="ARBA" id="ARBA00022448"/>
    </source>
</evidence>
<feature type="transmembrane region" description="Helical" evidence="10">
    <location>
        <begin position="188"/>
        <end position="208"/>
    </location>
</feature>
<evidence type="ECO:0000256" key="9">
    <source>
        <dbReference type="ARBA" id="ARBA00023136"/>
    </source>
</evidence>
<evidence type="ECO:0000256" key="7">
    <source>
        <dbReference type="ARBA" id="ARBA00022970"/>
    </source>
</evidence>
<dbReference type="RefSeq" id="WP_340337619.1">
    <property type="nucleotide sequence ID" value="NZ_JBBKZS010000011.1"/>
</dbReference>
<evidence type="ECO:0000256" key="6">
    <source>
        <dbReference type="ARBA" id="ARBA00022692"/>
    </source>
</evidence>
<keyword evidence="5" id="KW-1003">Cell membrane</keyword>